<sequence>MNIGLVNPVIINSKALQRDVKLGIYLPTEIAQPKLIIAFDGQDLSQIAQLHKSYNALNLNEHIIVFVHYPNVTIRAEEYHPEGKKRHAMMQFIHDELLQYLTDEFNINRDEILLIGDSLAASIALMLTIEYEIFKQAALFSPMITDTLIDSAVKTDADYYIVVGDEEYEFTLKDGSEADFLTPIQDLHDALNRHGRAHYYKELQGNHNWKTWKPEIKNVLNYYFL</sequence>
<protein>
    <submittedName>
        <fullName evidence="1">Alpha/beta hydrolase-fold protein</fullName>
    </submittedName>
</protein>
<reference evidence="1" key="2">
    <citation type="submission" date="2022-04" db="EMBL/GenBank/DDBJ databases">
        <title>Antimicrobial genetic elements in methicillin-resistant Macrococcus armenti.</title>
        <authorList>
            <person name="Keller J.E."/>
            <person name="Schwendener S."/>
            <person name="Pantucek R."/>
            <person name="Perreten V."/>
        </authorList>
    </citation>
    <scope>NUCLEOTIDE SEQUENCE</scope>
    <source>
        <strain evidence="1">CCM 2609</strain>
    </source>
</reference>
<dbReference type="Pfam" id="PF00756">
    <property type="entry name" value="Esterase"/>
    <property type="match status" value="1"/>
</dbReference>
<gene>
    <name evidence="1" type="ORF">MRZ06_03605</name>
</gene>
<evidence type="ECO:0000313" key="1">
    <source>
        <dbReference type="EMBL" id="UOB21177.1"/>
    </source>
</evidence>
<dbReference type="InterPro" id="IPR029058">
    <property type="entry name" value="AB_hydrolase_fold"/>
</dbReference>
<dbReference type="Gene3D" id="3.40.50.1820">
    <property type="entry name" value="alpha/beta hydrolase"/>
    <property type="match status" value="1"/>
</dbReference>
<dbReference type="InterPro" id="IPR050583">
    <property type="entry name" value="Mycobacterial_A85_antigen"/>
</dbReference>
<dbReference type="InterPro" id="IPR000801">
    <property type="entry name" value="Esterase-like"/>
</dbReference>
<keyword evidence="2" id="KW-1185">Reference proteome</keyword>
<accession>A0ABY3ZWJ3</accession>
<proteinExistence type="predicted"/>
<keyword evidence="1" id="KW-0378">Hydrolase</keyword>
<dbReference type="EMBL" id="CP094348">
    <property type="protein sequence ID" value="UOB21177.1"/>
    <property type="molecule type" value="Genomic_DNA"/>
</dbReference>
<dbReference type="GO" id="GO:0016787">
    <property type="term" value="F:hydrolase activity"/>
    <property type="evidence" value="ECO:0007669"/>
    <property type="project" value="UniProtKB-KW"/>
</dbReference>
<dbReference type="PANTHER" id="PTHR48098:SF3">
    <property type="entry name" value="IRON(III) ENTEROBACTIN ESTERASE"/>
    <property type="match status" value="1"/>
</dbReference>
<name>A0ABY3ZWJ3_9STAP</name>
<dbReference type="SUPFAM" id="SSF53474">
    <property type="entry name" value="alpha/beta-Hydrolases"/>
    <property type="match status" value="1"/>
</dbReference>
<reference evidence="1" key="1">
    <citation type="submission" date="2022-03" db="EMBL/GenBank/DDBJ databases">
        <authorList>
            <person name="Vrbovska V."/>
            <person name="Kovarovic V."/>
            <person name="Botka T."/>
            <person name="Pantucek R."/>
        </authorList>
    </citation>
    <scope>NUCLEOTIDE SEQUENCE</scope>
    <source>
        <strain evidence="1">CCM 2609</strain>
    </source>
</reference>
<dbReference type="Proteomes" id="UP000830343">
    <property type="component" value="Chromosome"/>
</dbReference>
<dbReference type="RefSeq" id="WP_243366617.1">
    <property type="nucleotide sequence ID" value="NZ_CP094348.1"/>
</dbReference>
<dbReference type="PANTHER" id="PTHR48098">
    <property type="entry name" value="ENTEROCHELIN ESTERASE-RELATED"/>
    <property type="match status" value="1"/>
</dbReference>
<evidence type="ECO:0000313" key="2">
    <source>
        <dbReference type="Proteomes" id="UP000830343"/>
    </source>
</evidence>
<organism evidence="1 2">
    <name type="scientific">Macrococcus armenti</name>
    <dbReference type="NCBI Taxonomy" id="2875764"/>
    <lineage>
        <taxon>Bacteria</taxon>
        <taxon>Bacillati</taxon>
        <taxon>Bacillota</taxon>
        <taxon>Bacilli</taxon>
        <taxon>Bacillales</taxon>
        <taxon>Staphylococcaceae</taxon>
        <taxon>Macrococcus</taxon>
    </lineage>
</organism>